<accession>A0ABQ5JZN4</accession>
<feature type="compositionally biased region" description="Basic residues" evidence="3">
    <location>
        <begin position="103"/>
        <end position="113"/>
    </location>
</feature>
<keyword evidence="2" id="KW-0687">Ribonucleoprotein</keyword>
<protein>
    <submittedName>
        <fullName evidence="4">Ribosomal protein S24e like protein</fullName>
    </submittedName>
</protein>
<organism evidence="4 5">
    <name type="scientific">Aduncisulcus paluster</name>
    <dbReference type="NCBI Taxonomy" id="2918883"/>
    <lineage>
        <taxon>Eukaryota</taxon>
        <taxon>Metamonada</taxon>
        <taxon>Carpediemonas-like organisms</taxon>
        <taxon>Aduncisulcus</taxon>
    </lineage>
</organism>
<dbReference type="EMBL" id="BQXS01012432">
    <property type="protein sequence ID" value="GKT22920.1"/>
    <property type="molecule type" value="Genomic_DNA"/>
</dbReference>
<evidence type="ECO:0000313" key="5">
    <source>
        <dbReference type="Proteomes" id="UP001057375"/>
    </source>
</evidence>
<dbReference type="Proteomes" id="UP001057375">
    <property type="component" value="Unassembled WGS sequence"/>
</dbReference>
<dbReference type="InterPro" id="IPR001976">
    <property type="entry name" value="Ribosomal_eS24"/>
</dbReference>
<reference evidence="4" key="1">
    <citation type="submission" date="2022-03" db="EMBL/GenBank/DDBJ databases">
        <title>Draft genome sequence of Aduncisulcus paluster, a free-living microaerophilic Fornicata.</title>
        <authorList>
            <person name="Yuyama I."/>
            <person name="Kume K."/>
            <person name="Tamura T."/>
            <person name="Inagaki Y."/>
            <person name="Hashimoto T."/>
        </authorList>
    </citation>
    <scope>NUCLEOTIDE SEQUENCE</scope>
    <source>
        <strain evidence="4">NY0171</strain>
    </source>
</reference>
<dbReference type="SUPFAM" id="SSF54189">
    <property type="entry name" value="Ribosomal proteins S24e, L23 and L15e"/>
    <property type="match status" value="1"/>
</dbReference>
<evidence type="ECO:0000256" key="3">
    <source>
        <dbReference type="SAM" id="MobiDB-lite"/>
    </source>
</evidence>
<evidence type="ECO:0000313" key="4">
    <source>
        <dbReference type="EMBL" id="GKT22920.1"/>
    </source>
</evidence>
<name>A0ABQ5JZN4_9EUKA</name>
<dbReference type="HAMAP" id="MF_00545">
    <property type="entry name" value="Ribosomal_eS24"/>
    <property type="match status" value="1"/>
</dbReference>
<comment type="caution">
    <text evidence="4">The sequence shown here is derived from an EMBL/GenBank/DDBJ whole genome shotgun (WGS) entry which is preliminary data.</text>
</comment>
<sequence>MKFTLRVRKFLKNPLFSRRQMVVEVSHPGAQLPTKTELRAMLGKIYHVKDESTIILQKFATKYGGSQSTGFCKIYDSKDDLLKNEPKFMHARMKLIEYERPSRKAIKGRKNAGKKTWGTHPRKKK</sequence>
<proteinExistence type="inferred from homology"/>
<dbReference type="Pfam" id="PF01282">
    <property type="entry name" value="Ribosomal_S24e"/>
    <property type="match status" value="1"/>
</dbReference>
<evidence type="ECO:0000256" key="1">
    <source>
        <dbReference type="ARBA" id="ARBA00022980"/>
    </source>
</evidence>
<dbReference type="PANTHER" id="PTHR10496">
    <property type="entry name" value="40S RIBOSOMAL PROTEIN S24"/>
    <property type="match status" value="1"/>
</dbReference>
<dbReference type="InterPro" id="IPR053709">
    <property type="entry name" value="eRP_eS24_sf"/>
</dbReference>
<keyword evidence="1 4" id="KW-0689">Ribosomal protein</keyword>
<evidence type="ECO:0000256" key="2">
    <source>
        <dbReference type="ARBA" id="ARBA00023274"/>
    </source>
</evidence>
<keyword evidence="5" id="KW-1185">Reference proteome</keyword>
<dbReference type="GO" id="GO:0005840">
    <property type="term" value="C:ribosome"/>
    <property type="evidence" value="ECO:0007669"/>
    <property type="project" value="UniProtKB-KW"/>
</dbReference>
<dbReference type="InterPro" id="IPR012678">
    <property type="entry name" value="Ribosomal_uL23/eL15/eS24_sf"/>
</dbReference>
<feature type="region of interest" description="Disordered" evidence="3">
    <location>
        <begin position="100"/>
        <end position="125"/>
    </location>
</feature>
<dbReference type="Gene3D" id="3.30.70.3370">
    <property type="match status" value="1"/>
</dbReference>
<gene>
    <name evidence="4" type="ORF">ADUPG1_012269</name>
</gene>